<dbReference type="OrthoDB" id="5388486at2759"/>
<gene>
    <name evidence="2" type="ORF">AJ80_07751</name>
</gene>
<evidence type="ECO:0008006" key="4">
    <source>
        <dbReference type="Google" id="ProtNLM"/>
    </source>
</evidence>
<protein>
    <recommendedName>
        <fullName evidence="4">C2H2-type domain-containing protein</fullName>
    </recommendedName>
</protein>
<dbReference type="PANTHER" id="PTHR23225">
    <property type="entry name" value="ZINC FINGER PROTEIN"/>
    <property type="match status" value="1"/>
</dbReference>
<feature type="region of interest" description="Disordered" evidence="1">
    <location>
        <begin position="407"/>
        <end position="477"/>
    </location>
</feature>
<proteinExistence type="predicted"/>
<dbReference type="AlphaFoldDB" id="A0A2B7XIZ5"/>
<name>A0A2B7XIZ5_POLH7</name>
<feature type="compositionally biased region" description="Basic residues" evidence="1">
    <location>
        <begin position="333"/>
        <end position="350"/>
    </location>
</feature>
<sequence>MTGLTFTLPQIRLSEDSASALNGEYPLAAHSTNLKAMPDHMDYSFTMDHSEIPQAMEPARPTYMELRLSGLRKSIECQPLIDPQIHGAVYYVGGPSPTKEAEAHPFPGRDMRYISPNGSCGGDRSATELDSAVSEQSWEQQHHYSQPEYTNDTSAFPSPASDIFRCYPDHLGPPFPQNVDNSCCGSEYSVSLREVQHYPDLEPKVDEAADDQAAIYPIPQFLSFNLLSEPTSHITQDEQMFDSEPVPEWQRPTEYPVEEEDCNDENSQTSNPDYPRKRMRYSASTCTTSTTSGSSGSDSPTSSKDNNNTNKNKTTSSHSRKNSSSTSPVSQRVGKRGCRRVPARFSRKSKSTSARQGKNSCIFVCTFAPYGCDATFGAKNEWKRHVACQHLQLGFYRCDVGHCNVSGPPQQQQNHRETSSPSSSVSSFMPSTSRTPNDFNRKDLFTQHQRRMHAPWPTSTSTTTTPPPSKQQQSDFETSLEAVRQRCWNQRRSAPQRSVCNFCRREFSGAECWDTRMEHVGKHYQTGDVAEVAEDVALKEWAIEEGIITTAAGDGRWILANLKDE</sequence>
<dbReference type="GO" id="GO:0003700">
    <property type="term" value="F:DNA-binding transcription factor activity"/>
    <property type="evidence" value="ECO:0007669"/>
    <property type="project" value="InterPro"/>
</dbReference>
<dbReference type="Proteomes" id="UP000224634">
    <property type="component" value="Unassembled WGS sequence"/>
</dbReference>
<feature type="region of interest" description="Disordered" evidence="1">
    <location>
        <begin position="116"/>
        <end position="155"/>
    </location>
</feature>
<dbReference type="InterPro" id="IPR039970">
    <property type="entry name" value="TF_Grauzone"/>
</dbReference>
<feature type="region of interest" description="Disordered" evidence="1">
    <location>
        <begin position="256"/>
        <end position="352"/>
    </location>
</feature>
<comment type="caution">
    <text evidence="2">The sequence shown here is derived from an EMBL/GenBank/DDBJ whole genome shotgun (WGS) entry which is preliminary data.</text>
</comment>
<organism evidence="2 3">
    <name type="scientific">Polytolypa hystricis (strain UAMH7299)</name>
    <dbReference type="NCBI Taxonomy" id="1447883"/>
    <lineage>
        <taxon>Eukaryota</taxon>
        <taxon>Fungi</taxon>
        <taxon>Dikarya</taxon>
        <taxon>Ascomycota</taxon>
        <taxon>Pezizomycotina</taxon>
        <taxon>Eurotiomycetes</taxon>
        <taxon>Eurotiomycetidae</taxon>
        <taxon>Onygenales</taxon>
        <taxon>Onygenales incertae sedis</taxon>
        <taxon>Polytolypa</taxon>
    </lineage>
</organism>
<dbReference type="STRING" id="1447883.A0A2B7XIZ5"/>
<evidence type="ECO:0000313" key="3">
    <source>
        <dbReference type="Proteomes" id="UP000224634"/>
    </source>
</evidence>
<reference evidence="2 3" key="1">
    <citation type="submission" date="2017-10" db="EMBL/GenBank/DDBJ databases">
        <title>Comparative genomics in systemic dimorphic fungi from Ajellomycetaceae.</title>
        <authorList>
            <person name="Munoz J.F."/>
            <person name="Mcewen J.G."/>
            <person name="Clay O.K."/>
            <person name="Cuomo C.A."/>
        </authorList>
    </citation>
    <scope>NUCLEOTIDE SEQUENCE [LARGE SCALE GENOMIC DNA]</scope>
    <source>
        <strain evidence="2 3">UAMH7299</strain>
    </source>
</reference>
<keyword evidence="3" id="KW-1185">Reference proteome</keyword>
<feature type="compositionally biased region" description="Low complexity" evidence="1">
    <location>
        <begin position="282"/>
        <end position="327"/>
    </location>
</feature>
<evidence type="ECO:0000313" key="2">
    <source>
        <dbReference type="EMBL" id="PGH08879.1"/>
    </source>
</evidence>
<feature type="compositionally biased region" description="Polar residues" evidence="1">
    <location>
        <begin position="133"/>
        <end position="155"/>
    </location>
</feature>
<feature type="compositionally biased region" description="Low complexity" evidence="1">
    <location>
        <begin position="419"/>
        <end position="433"/>
    </location>
</feature>
<dbReference type="PANTHER" id="PTHR23225:SF2">
    <property type="entry name" value="AT09679P-RELATED"/>
    <property type="match status" value="1"/>
</dbReference>
<evidence type="ECO:0000256" key="1">
    <source>
        <dbReference type="SAM" id="MobiDB-lite"/>
    </source>
</evidence>
<dbReference type="EMBL" id="PDNA01000155">
    <property type="protein sequence ID" value="PGH08879.1"/>
    <property type="molecule type" value="Genomic_DNA"/>
</dbReference>
<accession>A0A2B7XIZ5</accession>